<evidence type="ECO:0000313" key="3">
    <source>
        <dbReference type="Proteomes" id="UP001212841"/>
    </source>
</evidence>
<reference evidence="2" key="1">
    <citation type="submission" date="2020-05" db="EMBL/GenBank/DDBJ databases">
        <title>Phylogenomic resolution of chytrid fungi.</title>
        <authorList>
            <person name="Stajich J.E."/>
            <person name="Amses K."/>
            <person name="Simmons R."/>
            <person name="Seto K."/>
            <person name="Myers J."/>
            <person name="Bonds A."/>
            <person name="Quandt C.A."/>
            <person name="Barry K."/>
            <person name="Liu P."/>
            <person name="Grigoriev I."/>
            <person name="Longcore J.E."/>
            <person name="James T.Y."/>
        </authorList>
    </citation>
    <scope>NUCLEOTIDE SEQUENCE</scope>
    <source>
        <strain evidence="2">JEL0318</strain>
    </source>
</reference>
<evidence type="ECO:0000256" key="1">
    <source>
        <dbReference type="SAM" id="MobiDB-lite"/>
    </source>
</evidence>
<feature type="compositionally biased region" description="Basic and acidic residues" evidence="1">
    <location>
        <begin position="171"/>
        <end position="188"/>
    </location>
</feature>
<feature type="compositionally biased region" description="Basic and acidic residues" evidence="1">
    <location>
        <begin position="56"/>
        <end position="70"/>
    </location>
</feature>
<feature type="region of interest" description="Disordered" evidence="1">
    <location>
        <begin position="167"/>
        <end position="188"/>
    </location>
</feature>
<evidence type="ECO:0000313" key="2">
    <source>
        <dbReference type="EMBL" id="KAJ3051240.1"/>
    </source>
</evidence>
<dbReference type="AlphaFoldDB" id="A0AAD5X500"/>
<comment type="caution">
    <text evidence="2">The sequence shown here is derived from an EMBL/GenBank/DDBJ whole genome shotgun (WGS) entry which is preliminary data.</text>
</comment>
<protein>
    <submittedName>
        <fullName evidence="2">Uncharacterized protein</fullName>
    </submittedName>
</protein>
<accession>A0AAD5X500</accession>
<name>A0AAD5X500_9FUNG</name>
<feature type="region of interest" description="Disordered" evidence="1">
    <location>
        <begin position="42"/>
        <end position="70"/>
    </location>
</feature>
<sequence>MPSDPAVGTLDIKVISASAPSDKHYYRKEAFAKVSLDETNWRRTPVRPGSNNEVVTYDRENDKEESVGRGKVNLKEEKLVDKGSCEIETDLHHHLRPAGSIRLSFTYTPSTSAESVSINPLMKMAETEGMEANSAQFKHRAKKHSISLKGVEMPRVDLKDFAKLGKTPSWLRDRDREKGRGGSGEERE</sequence>
<keyword evidence="3" id="KW-1185">Reference proteome</keyword>
<organism evidence="2 3">
    <name type="scientific">Rhizophlyctis rosea</name>
    <dbReference type="NCBI Taxonomy" id="64517"/>
    <lineage>
        <taxon>Eukaryota</taxon>
        <taxon>Fungi</taxon>
        <taxon>Fungi incertae sedis</taxon>
        <taxon>Chytridiomycota</taxon>
        <taxon>Chytridiomycota incertae sedis</taxon>
        <taxon>Chytridiomycetes</taxon>
        <taxon>Rhizophlyctidales</taxon>
        <taxon>Rhizophlyctidaceae</taxon>
        <taxon>Rhizophlyctis</taxon>
    </lineage>
</organism>
<dbReference type="EMBL" id="JADGJD010000419">
    <property type="protein sequence ID" value="KAJ3051240.1"/>
    <property type="molecule type" value="Genomic_DNA"/>
</dbReference>
<proteinExistence type="predicted"/>
<dbReference type="Proteomes" id="UP001212841">
    <property type="component" value="Unassembled WGS sequence"/>
</dbReference>
<gene>
    <name evidence="2" type="ORF">HK097_007780</name>
</gene>